<dbReference type="SUPFAM" id="SSF54826">
    <property type="entry name" value="Enolase N-terminal domain-like"/>
    <property type="match status" value="1"/>
</dbReference>
<dbReference type="Pfam" id="PF13378">
    <property type="entry name" value="MR_MLE_C"/>
    <property type="match status" value="1"/>
</dbReference>
<dbReference type="PANTHER" id="PTHR48080:SF2">
    <property type="entry name" value="D-GALACTONATE DEHYDRATASE"/>
    <property type="match status" value="1"/>
</dbReference>
<dbReference type="SMART" id="SM00922">
    <property type="entry name" value="MR_MLE"/>
    <property type="match status" value="1"/>
</dbReference>
<dbReference type="InterPro" id="IPR013342">
    <property type="entry name" value="Mandelate_racemase_C"/>
</dbReference>
<gene>
    <name evidence="3" type="ORF">HF576_14275</name>
</gene>
<reference evidence="3 4" key="1">
    <citation type="submission" date="2020-04" db="EMBL/GenBank/DDBJ databases">
        <title>CFH 90308 Microbacterium sp.</title>
        <authorList>
            <person name="Nie G."/>
            <person name="Ming H."/>
            <person name="Xia T."/>
        </authorList>
    </citation>
    <scope>NUCLEOTIDE SEQUENCE [LARGE SCALE GENOMIC DNA]</scope>
    <source>
        <strain evidence="3 4">CFH 90308</strain>
    </source>
</reference>
<dbReference type="Gene3D" id="3.20.20.120">
    <property type="entry name" value="Enolase-like C-terminal domain"/>
    <property type="match status" value="1"/>
</dbReference>
<dbReference type="Proteomes" id="UP001429745">
    <property type="component" value="Unassembled WGS sequence"/>
</dbReference>
<dbReference type="RefSeq" id="WP_168913459.1">
    <property type="nucleotide sequence ID" value="NZ_JABACI010000004.1"/>
</dbReference>
<keyword evidence="4" id="KW-1185">Reference proteome</keyword>
<keyword evidence="1" id="KW-0456">Lyase</keyword>
<dbReference type="Pfam" id="PF02746">
    <property type="entry name" value="MR_MLE_N"/>
    <property type="match status" value="1"/>
</dbReference>
<dbReference type="InterPro" id="IPR029017">
    <property type="entry name" value="Enolase-like_N"/>
</dbReference>
<dbReference type="SFLD" id="SFLDS00001">
    <property type="entry name" value="Enolase"/>
    <property type="match status" value="1"/>
</dbReference>
<name>A0ABX1KF90_9MICO</name>
<comment type="caution">
    <text evidence="3">The sequence shown here is derived from an EMBL/GenBank/DDBJ whole genome shotgun (WGS) entry which is preliminary data.</text>
</comment>
<accession>A0ABX1KF90</accession>
<dbReference type="InterPro" id="IPR013341">
    <property type="entry name" value="Mandelate_racemase_N_dom"/>
</dbReference>
<dbReference type="InterPro" id="IPR029065">
    <property type="entry name" value="Enolase_C-like"/>
</dbReference>
<evidence type="ECO:0000256" key="1">
    <source>
        <dbReference type="ARBA" id="ARBA00023239"/>
    </source>
</evidence>
<organism evidence="3 4">
    <name type="scientific">Microbacterium salsuginis</name>
    <dbReference type="NCBI Taxonomy" id="2722803"/>
    <lineage>
        <taxon>Bacteria</taxon>
        <taxon>Bacillati</taxon>
        <taxon>Actinomycetota</taxon>
        <taxon>Actinomycetes</taxon>
        <taxon>Micrococcales</taxon>
        <taxon>Microbacteriaceae</taxon>
        <taxon>Microbacterium</taxon>
    </lineage>
</organism>
<sequence length="395" mass="43220">MKITSVDVHTVDFYRTNLVLVEVNTDEGITGVGEATLEGRERAVLGALADLEEALIGRDPTRISSTMYELVRDGYWRGGHVVGSALSAIEMSLWDISARELGVPVSRLLGGQTRDRVRAYANGWFSGAESPEDYAAAARRTVETGFRGLKWDPFENFDLTISHAELDRSLAQLQAVRDEVGPDVELFVEGHGRFDVRTATMIARELEPFRPVWFEEPCPPDNLDALCEIRRVSPVPIAAGERWFGRQGIAPALARHAVDFVQPDVTHAGGIGELAFISTLAAVSYVGFAPHNPSGPISTAATLQIGASVPNFHYLEIMATDVPWRPDISSERLVLTDEGDVMIPGGIGLGITLDRDAIARHPFAAHPLRLFSESTYDIRPGDELSFFNLPSRDGE</sequence>
<protein>
    <submittedName>
        <fullName evidence="3">Mandelate racemase/muconate lactonizing enzyme family protein</fullName>
    </submittedName>
</protein>
<evidence type="ECO:0000313" key="3">
    <source>
        <dbReference type="EMBL" id="NLP85015.1"/>
    </source>
</evidence>
<dbReference type="InterPro" id="IPR034593">
    <property type="entry name" value="DgoD-like"/>
</dbReference>
<dbReference type="InterPro" id="IPR036849">
    <property type="entry name" value="Enolase-like_C_sf"/>
</dbReference>
<dbReference type="CDD" id="cd03316">
    <property type="entry name" value="MR_like"/>
    <property type="match status" value="1"/>
</dbReference>
<evidence type="ECO:0000313" key="4">
    <source>
        <dbReference type="Proteomes" id="UP001429745"/>
    </source>
</evidence>
<evidence type="ECO:0000259" key="2">
    <source>
        <dbReference type="SMART" id="SM00922"/>
    </source>
</evidence>
<feature type="domain" description="Mandelate racemase/muconate lactonizing enzyme C-terminal" evidence="2">
    <location>
        <begin position="131"/>
        <end position="236"/>
    </location>
</feature>
<dbReference type="Gene3D" id="3.30.390.10">
    <property type="entry name" value="Enolase-like, N-terminal domain"/>
    <property type="match status" value="1"/>
</dbReference>
<dbReference type="SUPFAM" id="SSF51604">
    <property type="entry name" value="Enolase C-terminal domain-like"/>
    <property type="match status" value="1"/>
</dbReference>
<dbReference type="SFLD" id="SFLDG00179">
    <property type="entry name" value="mandelate_racemase"/>
    <property type="match status" value="1"/>
</dbReference>
<dbReference type="EMBL" id="JABACI010000004">
    <property type="protein sequence ID" value="NLP85015.1"/>
    <property type="molecule type" value="Genomic_DNA"/>
</dbReference>
<proteinExistence type="predicted"/>
<dbReference type="PANTHER" id="PTHR48080">
    <property type="entry name" value="D-GALACTONATE DEHYDRATASE-RELATED"/>
    <property type="match status" value="1"/>
</dbReference>